<reference evidence="2" key="1">
    <citation type="submission" date="2018-12" db="EMBL/GenBank/DDBJ databases">
        <title>Complete genome sequencing of Jeotgalibaca sp. H21T32.</title>
        <authorList>
            <person name="Bae J.-W."/>
            <person name="Lee S.-Y."/>
        </authorList>
    </citation>
    <scope>NUCLEOTIDE SEQUENCE [LARGE SCALE GENOMIC DNA]</scope>
    <source>
        <strain evidence="2">H21T32</strain>
    </source>
</reference>
<evidence type="ECO:0000313" key="1">
    <source>
        <dbReference type="EMBL" id="AZP04279.1"/>
    </source>
</evidence>
<dbReference type="AlphaFoldDB" id="A0A3S9HA92"/>
<dbReference type="EMBL" id="CP034465">
    <property type="protein sequence ID" value="AZP04279.1"/>
    <property type="molecule type" value="Genomic_DNA"/>
</dbReference>
<dbReference type="Proteomes" id="UP000273326">
    <property type="component" value="Chromosome"/>
</dbReference>
<dbReference type="PANTHER" id="PTHR39185:SF1">
    <property type="entry name" value="SWARMING MOTILITY PROTEIN SWRD"/>
    <property type="match status" value="1"/>
</dbReference>
<dbReference type="PANTHER" id="PTHR39185">
    <property type="entry name" value="SWARMING MOTILITY PROTEIN SWRD"/>
    <property type="match status" value="1"/>
</dbReference>
<organism evidence="1 2">
    <name type="scientific">Jeotgalibaca ciconiae</name>
    <dbReference type="NCBI Taxonomy" id="2496265"/>
    <lineage>
        <taxon>Bacteria</taxon>
        <taxon>Bacillati</taxon>
        <taxon>Bacillota</taxon>
        <taxon>Bacilli</taxon>
        <taxon>Lactobacillales</taxon>
        <taxon>Carnobacteriaceae</taxon>
        <taxon>Jeotgalibaca</taxon>
    </lineage>
</organism>
<sequence length="71" mass="8128">MIILKTVAGKDFFLNCELIYRIDENFDTIITLTNGKTIPVANTGEEITEKVIAYKRRIMNAVDYIEGRDSE</sequence>
<dbReference type="InterPro" id="IPR009384">
    <property type="entry name" value="SwrD-like"/>
</dbReference>
<keyword evidence="2" id="KW-1185">Reference proteome</keyword>
<proteinExistence type="predicted"/>
<name>A0A3S9HA92_9LACT</name>
<dbReference type="Pfam" id="PF06289">
    <property type="entry name" value="FlbD"/>
    <property type="match status" value="1"/>
</dbReference>
<accession>A0A3S9HA92</accession>
<evidence type="ECO:0000313" key="2">
    <source>
        <dbReference type="Proteomes" id="UP000273326"/>
    </source>
</evidence>
<keyword evidence="1" id="KW-0966">Cell projection</keyword>
<dbReference type="RefSeq" id="WP_126109537.1">
    <property type="nucleotide sequence ID" value="NZ_CP034465.1"/>
</dbReference>
<gene>
    <name evidence="1" type="ORF">EJN90_06280</name>
</gene>
<protein>
    <submittedName>
        <fullName evidence="1">Endoflagellar protein</fullName>
    </submittedName>
</protein>
<dbReference type="OrthoDB" id="9799862at2"/>
<dbReference type="KEGG" id="jeh:EJN90_06280"/>
<keyword evidence="1" id="KW-0282">Flagellum</keyword>
<keyword evidence="1" id="KW-0969">Cilium</keyword>